<dbReference type="STRING" id="1314800.A0A1B7MXB2"/>
<keyword evidence="9" id="KW-1185">Reference proteome</keyword>
<dbReference type="InterPro" id="IPR011330">
    <property type="entry name" value="Glyco_hydro/deAcase_b/a-brl"/>
</dbReference>
<keyword evidence="3" id="KW-0336">GPI-anchor</keyword>
<evidence type="ECO:0000259" key="7">
    <source>
        <dbReference type="PROSITE" id="PS51677"/>
    </source>
</evidence>
<dbReference type="OrthoDB" id="3162524at2759"/>
<evidence type="ECO:0000256" key="4">
    <source>
        <dbReference type="ARBA" id="ARBA00023136"/>
    </source>
</evidence>
<evidence type="ECO:0000256" key="5">
    <source>
        <dbReference type="ARBA" id="ARBA00023288"/>
    </source>
</evidence>
<reference evidence="8 9" key="1">
    <citation type="submission" date="2016-06" db="EMBL/GenBank/DDBJ databases">
        <title>Comparative genomics of the ectomycorrhizal sister species Rhizopogon vinicolor and Rhizopogon vesiculosus (Basidiomycota: Boletales) reveals a divergence of the mating type B locus.</title>
        <authorList>
            <consortium name="DOE Joint Genome Institute"/>
            <person name="Mujic A.B."/>
            <person name="Kuo A."/>
            <person name="Tritt A."/>
            <person name="Lipzen A."/>
            <person name="Chen C."/>
            <person name="Johnson J."/>
            <person name="Sharma A."/>
            <person name="Barry K."/>
            <person name="Grigoriev I.V."/>
            <person name="Spatafora J.W."/>
        </authorList>
    </citation>
    <scope>NUCLEOTIDE SEQUENCE [LARGE SCALE GENOMIC DNA]</scope>
    <source>
        <strain evidence="8 9">AM-OR11-026</strain>
    </source>
</reference>
<dbReference type="GO" id="GO:0071555">
    <property type="term" value="P:cell wall organization"/>
    <property type="evidence" value="ECO:0007669"/>
    <property type="project" value="UniProtKB-KW"/>
</dbReference>
<organism evidence="8 9">
    <name type="scientific">Rhizopogon vinicolor AM-OR11-026</name>
    <dbReference type="NCBI Taxonomy" id="1314800"/>
    <lineage>
        <taxon>Eukaryota</taxon>
        <taxon>Fungi</taxon>
        <taxon>Dikarya</taxon>
        <taxon>Basidiomycota</taxon>
        <taxon>Agaricomycotina</taxon>
        <taxon>Agaricomycetes</taxon>
        <taxon>Agaricomycetidae</taxon>
        <taxon>Boletales</taxon>
        <taxon>Suillineae</taxon>
        <taxon>Rhizopogonaceae</taxon>
        <taxon>Rhizopogon</taxon>
    </lineage>
</organism>
<evidence type="ECO:0000256" key="1">
    <source>
        <dbReference type="ARBA" id="ARBA00004609"/>
    </source>
</evidence>
<dbReference type="Proteomes" id="UP000092154">
    <property type="component" value="Unassembled WGS sequence"/>
</dbReference>
<dbReference type="InParanoid" id="A0A1B7MXB2"/>
<dbReference type="GO" id="GO:0098552">
    <property type="term" value="C:side of membrane"/>
    <property type="evidence" value="ECO:0007669"/>
    <property type="project" value="UniProtKB-KW"/>
</dbReference>
<proteinExistence type="predicted"/>
<evidence type="ECO:0000256" key="6">
    <source>
        <dbReference type="ARBA" id="ARBA00023316"/>
    </source>
</evidence>
<gene>
    <name evidence="8" type="ORF">K503DRAFT_246162</name>
</gene>
<evidence type="ECO:0000256" key="3">
    <source>
        <dbReference type="ARBA" id="ARBA00022622"/>
    </source>
</evidence>
<sequence>MSRKILLGFGVDVDAVAGWLGSYGGEDSPLDISRGMYAGEVGVPRLLKLFDKYKMKTTWFIPGHSLETFPKEMAAVRDAGHEIGLHGYSHENPVSMTMEQQRDILDHTYKLLTDFNYGIPPKGSVAPWWETSKEGTILLLEKGIEYDHSNMSHDSQTYYLRDEDTWTKIDYEAQAHTWMKPLQKGKETGLVEIPANWYLDDLPPMMFIKSSSNSHGWVNTRDVEQLWKDTFTYLYREEKDFVFPITIHPDVSGRPHVLLMLERFIEWVNTHDNVQWVTMHEMAQDFRARQDPAPGAVMPKGFTKHQ</sequence>
<keyword evidence="6" id="KW-0961">Cell wall biogenesis/degradation</keyword>
<dbReference type="PANTHER" id="PTHR47561">
    <property type="entry name" value="POLYSACCHARIDE DEACETYLASE FAMILY PROTEIN (AFU_ORTHOLOGUE AFUA_6G05030)"/>
    <property type="match status" value="1"/>
</dbReference>
<dbReference type="GO" id="GO:0005886">
    <property type="term" value="C:plasma membrane"/>
    <property type="evidence" value="ECO:0007669"/>
    <property type="project" value="UniProtKB-SubCell"/>
</dbReference>
<feature type="domain" description="NodB homology" evidence="7">
    <location>
        <begin position="28"/>
        <end position="277"/>
    </location>
</feature>
<dbReference type="Pfam" id="PF01522">
    <property type="entry name" value="Polysacc_deac_1"/>
    <property type="match status" value="1"/>
</dbReference>
<dbReference type="GO" id="GO:0005975">
    <property type="term" value="P:carbohydrate metabolic process"/>
    <property type="evidence" value="ECO:0007669"/>
    <property type="project" value="InterPro"/>
</dbReference>
<dbReference type="SUPFAM" id="SSF88713">
    <property type="entry name" value="Glycoside hydrolase/deacetylase"/>
    <property type="match status" value="1"/>
</dbReference>
<dbReference type="Gene3D" id="3.20.20.370">
    <property type="entry name" value="Glycoside hydrolase/deacetylase"/>
    <property type="match status" value="1"/>
</dbReference>
<evidence type="ECO:0000313" key="8">
    <source>
        <dbReference type="EMBL" id="OAX37234.1"/>
    </source>
</evidence>
<accession>A0A1B7MXB2</accession>
<keyword evidence="4" id="KW-0472">Membrane</keyword>
<protein>
    <submittedName>
        <fullName evidence="8">Carbohydrate esterase family 4 protein</fullName>
    </submittedName>
</protein>
<dbReference type="PANTHER" id="PTHR47561:SF1">
    <property type="entry name" value="POLYSACCHARIDE DEACETYLASE FAMILY PROTEIN (AFU_ORTHOLOGUE AFUA_6G05030)"/>
    <property type="match status" value="1"/>
</dbReference>
<evidence type="ECO:0000313" key="9">
    <source>
        <dbReference type="Proteomes" id="UP000092154"/>
    </source>
</evidence>
<dbReference type="EMBL" id="KV448364">
    <property type="protein sequence ID" value="OAX37234.1"/>
    <property type="molecule type" value="Genomic_DNA"/>
</dbReference>
<dbReference type="AlphaFoldDB" id="A0A1B7MXB2"/>
<comment type="subcellular location">
    <subcellularLocation>
        <location evidence="1">Cell membrane</location>
        <topology evidence="1">Lipid-anchor</topology>
        <topology evidence="1">GPI-anchor</topology>
    </subcellularLocation>
</comment>
<keyword evidence="2" id="KW-1003">Cell membrane</keyword>
<dbReference type="InterPro" id="IPR037950">
    <property type="entry name" value="PgdA-like"/>
</dbReference>
<name>A0A1B7MXB2_9AGAM</name>
<keyword evidence="3" id="KW-0325">Glycoprotein</keyword>
<dbReference type="InterPro" id="IPR002509">
    <property type="entry name" value="NODB_dom"/>
</dbReference>
<dbReference type="CDD" id="cd10938">
    <property type="entry name" value="CE4_HpPgdA_like"/>
    <property type="match status" value="1"/>
</dbReference>
<dbReference type="GO" id="GO:0016810">
    <property type="term" value="F:hydrolase activity, acting on carbon-nitrogen (but not peptide) bonds"/>
    <property type="evidence" value="ECO:0007669"/>
    <property type="project" value="InterPro"/>
</dbReference>
<keyword evidence="5" id="KW-0449">Lipoprotein</keyword>
<dbReference type="PROSITE" id="PS51677">
    <property type="entry name" value="NODB"/>
    <property type="match status" value="1"/>
</dbReference>
<evidence type="ECO:0000256" key="2">
    <source>
        <dbReference type="ARBA" id="ARBA00022475"/>
    </source>
</evidence>